<dbReference type="GO" id="GO:0042462">
    <property type="term" value="P:eye photoreceptor cell development"/>
    <property type="evidence" value="ECO:0007669"/>
    <property type="project" value="TreeGrafter"/>
</dbReference>
<keyword evidence="7" id="KW-0966">Cell projection</keyword>
<dbReference type="PANTHER" id="PTHR16058">
    <property type="entry name" value="DOUBLE ZINC RIBBON AND ANKYRIN REPEAT-CONTAINING PROTEIN 1"/>
    <property type="match status" value="1"/>
</dbReference>
<dbReference type="CTD" id="55184"/>
<feature type="compositionally biased region" description="Basic and acidic residues" evidence="9">
    <location>
        <begin position="115"/>
        <end position="127"/>
    </location>
</feature>
<proteinExistence type="predicted"/>
<evidence type="ECO:0000256" key="8">
    <source>
        <dbReference type="ARBA" id="ARBA00039856"/>
    </source>
</evidence>
<evidence type="ECO:0000256" key="1">
    <source>
        <dbReference type="ARBA" id="ARBA00004138"/>
    </source>
</evidence>
<evidence type="ECO:0000256" key="5">
    <source>
        <dbReference type="ARBA" id="ARBA00022833"/>
    </source>
</evidence>
<keyword evidence="11" id="KW-1185">Reference proteome</keyword>
<dbReference type="SUPFAM" id="SSF48403">
    <property type="entry name" value="Ankyrin repeat"/>
    <property type="match status" value="1"/>
</dbReference>
<dbReference type="InterPro" id="IPR025874">
    <property type="entry name" value="DZR"/>
</dbReference>
<dbReference type="SMART" id="SM00248">
    <property type="entry name" value="ANK"/>
    <property type="match status" value="3"/>
</dbReference>
<dbReference type="InterPro" id="IPR052481">
    <property type="entry name" value="DZAN1"/>
</dbReference>
<dbReference type="Gene3D" id="1.25.40.20">
    <property type="entry name" value="Ankyrin repeat-containing domain"/>
    <property type="match status" value="1"/>
</dbReference>
<name>A0AA97JRW8_EUBMA</name>
<gene>
    <name evidence="12" type="primary">DZANK1</name>
</gene>
<dbReference type="PANTHER" id="PTHR16058:SF4">
    <property type="entry name" value="DOUBLE ZINC RIBBON AND ANKYRIN REPEAT-CONTAINING PROTEIN 1"/>
    <property type="match status" value="1"/>
</dbReference>
<evidence type="ECO:0000256" key="6">
    <source>
        <dbReference type="ARBA" id="ARBA00023043"/>
    </source>
</evidence>
<feature type="region of interest" description="Disordered" evidence="9">
    <location>
        <begin position="185"/>
        <end position="213"/>
    </location>
</feature>
<dbReference type="Pfam" id="PF12773">
    <property type="entry name" value="DZR"/>
    <property type="match status" value="1"/>
</dbReference>
<reference evidence="12" key="1">
    <citation type="submission" date="2025-08" db="UniProtKB">
        <authorList>
            <consortium name="RefSeq"/>
        </authorList>
    </citation>
    <scope>IDENTIFICATION</scope>
    <source>
        <tissue evidence="12">Blood</tissue>
    </source>
</reference>
<keyword evidence="6" id="KW-0040">ANK repeat</keyword>
<evidence type="ECO:0000256" key="7">
    <source>
        <dbReference type="ARBA" id="ARBA00023273"/>
    </source>
</evidence>
<sequence>MTAGSILAPQVIPLRIPTAGKAKHEIDTNTFIEIKSDTPDVALCYTIDGHKPEPFRRVGYRDCNTFKYKGPILLPAGKITVKALAVTKDCRESAVVTKVFVVDLVSPHTHTPDGNNDKTLQRDPSMQEKENGLCDLRLEKKEVNGKSKPDWNGVAQECQGVPKEKGFMPSPSVGQHLLNLNTSCDKEESSPATLRPESQFPSSAVSNRSLTSTQALKTQRGRDFLKCAQCFAPRSLDPFARFCEECGSLIPPVPGFSLSPPGEAQMGLCVECQTMVPLNTPTCIVCEAVMAPQSQPPASNYLKGKVVCPVCGSGNPVHVKLCMICENQLPEVQTPAVSREVPPSLPSHLRKNVSCSKCGQATNQDAQFCGWCGAKLRPPPLYFTCFKCNAKNCIWAQFCGTCGVPLEPLYRQGCEDNLLWVAGDGFVVSEKNSLQNWQHSIVPVSTSKSDPLMRKEQGTQTVGLFYPSGKFLEKREHELASQKEERRQMSHRKTLFTSISPGRGYWRKQLDHVCEHLRSYAQNNMEFRTLIGEPQMGKLTSATIHEDGHQVSLRLNYALAINKEILTYTPTTFDYRGPSSSKGGTNGLYGRKATLPNEESQSILSPRKKIHRMAKTWECLDQEDKLCSKSRQLLKEVGPNGKGRPFLVEQLIDEGADPNCDSDENRPALTWAVLNKHHEAVPVLVQKGAAIDHPSGPLNNTALHEAILLGLEGLNCTEALLGCNANIKAKNTRGLSAYDLALKSNSDKIVSLFASKLGQGILDNTTTTKQSPTNY</sequence>
<keyword evidence="3" id="KW-0677">Repeat</keyword>
<feature type="compositionally biased region" description="Polar residues" evidence="9">
    <location>
        <begin position="199"/>
        <end position="213"/>
    </location>
</feature>
<dbReference type="InterPro" id="IPR026876">
    <property type="entry name" value="Fn3_assoc_repeat"/>
</dbReference>
<dbReference type="InterPro" id="IPR002110">
    <property type="entry name" value="Ankyrin_rpt"/>
</dbReference>
<evidence type="ECO:0000259" key="10">
    <source>
        <dbReference type="Pfam" id="PF12773"/>
    </source>
</evidence>
<keyword evidence="2" id="KW-0479">Metal-binding</keyword>
<evidence type="ECO:0000256" key="4">
    <source>
        <dbReference type="ARBA" id="ARBA00022771"/>
    </source>
</evidence>
<organism evidence="11 12">
    <name type="scientific">Eublepharis macularius</name>
    <name type="common">Leopard gecko</name>
    <name type="synonym">Cyrtodactylus macularius</name>
    <dbReference type="NCBI Taxonomy" id="481883"/>
    <lineage>
        <taxon>Eukaryota</taxon>
        <taxon>Metazoa</taxon>
        <taxon>Chordata</taxon>
        <taxon>Craniata</taxon>
        <taxon>Vertebrata</taxon>
        <taxon>Euteleostomi</taxon>
        <taxon>Lepidosauria</taxon>
        <taxon>Squamata</taxon>
        <taxon>Bifurcata</taxon>
        <taxon>Gekkota</taxon>
        <taxon>Eublepharidae</taxon>
        <taxon>Eublepharinae</taxon>
        <taxon>Eublepharis</taxon>
    </lineage>
</organism>
<dbReference type="Pfam" id="PF13287">
    <property type="entry name" value="Fn3_assoc"/>
    <property type="match status" value="1"/>
</dbReference>
<accession>A0AA97JRW8</accession>
<dbReference type="GO" id="GO:0005929">
    <property type="term" value="C:cilium"/>
    <property type="evidence" value="ECO:0007669"/>
    <property type="project" value="UniProtKB-SubCell"/>
</dbReference>
<keyword evidence="5" id="KW-0862">Zinc</keyword>
<evidence type="ECO:0000256" key="3">
    <source>
        <dbReference type="ARBA" id="ARBA00022737"/>
    </source>
</evidence>
<evidence type="ECO:0000256" key="9">
    <source>
        <dbReference type="SAM" id="MobiDB-lite"/>
    </source>
</evidence>
<dbReference type="GeneID" id="129334109"/>
<feature type="region of interest" description="Disordered" evidence="9">
    <location>
        <begin position="106"/>
        <end position="127"/>
    </location>
</feature>
<dbReference type="Proteomes" id="UP001190640">
    <property type="component" value="Chromosome 7"/>
</dbReference>
<feature type="domain" description="DZANK-type" evidence="10">
    <location>
        <begin position="355"/>
        <end position="403"/>
    </location>
</feature>
<dbReference type="Pfam" id="PF12796">
    <property type="entry name" value="Ank_2"/>
    <property type="match status" value="1"/>
</dbReference>
<evidence type="ECO:0000313" key="12">
    <source>
        <dbReference type="RefSeq" id="XP_054842036.1"/>
    </source>
</evidence>
<dbReference type="RefSeq" id="XP_054842036.1">
    <property type="nucleotide sequence ID" value="XM_054986061.1"/>
</dbReference>
<dbReference type="InterPro" id="IPR036770">
    <property type="entry name" value="Ankyrin_rpt-contain_sf"/>
</dbReference>
<keyword evidence="4" id="KW-0863">Zinc-finger</keyword>
<protein>
    <recommendedName>
        <fullName evidence="8">Double zinc ribbon and ankyrin repeat-containing protein 1</fullName>
    </recommendedName>
</protein>
<evidence type="ECO:0000313" key="11">
    <source>
        <dbReference type="Proteomes" id="UP001190640"/>
    </source>
</evidence>
<evidence type="ECO:0000256" key="2">
    <source>
        <dbReference type="ARBA" id="ARBA00022723"/>
    </source>
</evidence>
<dbReference type="AlphaFoldDB" id="A0AA97JRW8"/>
<dbReference type="GO" id="GO:0008270">
    <property type="term" value="F:zinc ion binding"/>
    <property type="evidence" value="ECO:0007669"/>
    <property type="project" value="UniProtKB-KW"/>
</dbReference>
<dbReference type="KEGG" id="emc:129334109"/>
<comment type="subcellular location">
    <subcellularLocation>
        <location evidence="1">Cell projection</location>
        <location evidence="1">Cilium</location>
    </subcellularLocation>
</comment>